<dbReference type="EMBL" id="ACPB03005139">
    <property type="status" value="NOT_ANNOTATED_CDS"/>
    <property type="molecule type" value="Genomic_DNA"/>
</dbReference>
<sequence length="1375" mass="157172">MGPFWSYPVDRKYQVKHYPSVVQLSRRIQKRETGQNETSSQVEGRTRPDYKNVGHWAKGKTPVREIELDWVPLQIYSQVRRHDSVKHLPQEAAIAEAKTPEEVINAPRLSEVITHKKIQQVYEEEGFEDSAYDHGGYNHQGAQYEDTVKRETDAAQILPKKGEEPEMDTAASSESGSVKNRIHLSKLPVDDVHASNSISNEEVKNDSKESDEDSSKVVTELTTSLQAPLPLTVEDTDSAARRTWSEEETTHTTTDSEDNVERPELRVMNADRKPSTVVFPGRSTNRNSAINISAITWPSNSAHRMPIRYRHKFHRSHYYPGVQAQLENIGHYLTSFTNIPSLNPSTGSAHSGKFTTTNVPRQKFRVKTETANDRKAEEVPQRVYVNSADTLAAYASLAAQDVATPSLSSNNADAYGRRTKLDVSKNSIPILPEITIQRLGAIKSSPKTYPKNNYNNITRIIITSISDGGDHEPLNDWIPFVPSLNTRHPSMPKDSTELSEYQYLSITNGPSNDSASMTSNIDTIHSPAINDPSKTVKYIEQLTIAHFSSPMNVNIARGTSETKKNRLKELAKLLNAPQDQELGVEKEFTYQKSTRIKRESSGISFDKTKYPFYNNENKESALRYASNPALIPDKTKGGMAFYESRDKLMKCEDPTPPEDVVPKRDEDGEWNKNPYPENLPRMKGLGDKILCFKRKYFGENPLDNPFFQEKDLGNEETFKLDRSIKSYLDKEGLQVDYPKHKVTTKRIMFMPNSEESDTDLLAKHLAIGLVGNQGGPKEERKMIFKNHKPETAAVSPAVYELRRKPPDIYYETQEKTEGNINDRNSGDLKKSSIYPIGQNTFRMKVHKKMRPQPLPVSIYSVIKTNNYPYYRPIVYAHSNKRYRIIPVNDPNHEDNVASDSQQIYKTKPVKYYVIRPGEYTENKELLKSKRETSSIWSYMNPLRWWFPNLFDQRRNEERFGRKKRDLQKTDFVEETPLPVNHKPERSTTGRPISLAEFKARHNITDRPSTKSRLDMITGGFIMSKNAEENSTSLPVESTPTSSLETTTRSTIATTNKPKIIFPRTKLPDRNSSLTRKEIIDRRRGRKYFTSTTLAPTTSIILPPINEATTTRRSFFPKRKFSSKKQTTYTTIEPPKTSTESKEVSTSRNNENPRKLQRVEHRRVTEEEFVKTTYLPEENGEPESHEEATSAEQSSSNSETQLENRPATEDQSGGNETLTYLVDPTTGNGSWEYLRKLRRKPKQRTTKKPYVKKSKYNHDLINRNEDNGSEVKMENWESDTLKDVNNRSFYVEPQTSSETLLLLTFVSFLIVIKSVNSKSIADVNEEMPTTRRLVAGIPYGSISGRVTEYFATERTTLQTLHQDQFMNEVFYLQNFL</sequence>
<dbReference type="OMA" id="SIWSYMN"/>
<protein>
    <submittedName>
        <fullName evidence="2">Uncharacterized protein</fullName>
    </submittedName>
</protein>
<dbReference type="Proteomes" id="UP000015103">
    <property type="component" value="Unassembled WGS sequence"/>
</dbReference>
<proteinExistence type="predicted"/>
<feature type="compositionally biased region" description="Polar residues" evidence="1">
    <location>
        <begin position="1189"/>
        <end position="1217"/>
    </location>
</feature>
<feature type="region of interest" description="Disordered" evidence="1">
    <location>
        <begin position="649"/>
        <end position="675"/>
    </location>
</feature>
<accession>T1IA02</accession>
<feature type="compositionally biased region" description="Basic and acidic residues" evidence="1">
    <location>
        <begin position="1138"/>
        <end position="1169"/>
    </location>
</feature>
<reference evidence="2" key="1">
    <citation type="submission" date="2015-05" db="UniProtKB">
        <authorList>
            <consortium name="EnsemblMetazoa"/>
        </authorList>
    </citation>
    <scope>IDENTIFICATION</scope>
</reference>
<feature type="region of interest" description="Disordered" evidence="1">
    <location>
        <begin position="1027"/>
        <end position="1047"/>
    </location>
</feature>
<feature type="region of interest" description="Disordered" evidence="1">
    <location>
        <begin position="130"/>
        <end position="262"/>
    </location>
</feature>
<feature type="compositionally biased region" description="Low complexity" evidence="1">
    <location>
        <begin position="1037"/>
        <end position="1047"/>
    </location>
</feature>
<evidence type="ECO:0000313" key="2">
    <source>
        <dbReference type="EnsemblMetazoa" id="RPRC013123-PA"/>
    </source>
</evidence>
<dbReference type="InParanoid" id="T1IA02"/>
<dbReference type="HOGENOM" id="CLU_256014_0_0_1"/>
<dbReference type="EMBL" id="ACPB03005140">
    <property type="status" value="NOT_ANNOTATED_CDS"/>
    <property type="molecule type" value="Genomic_DNA"/>
</dbReference>
<evidence type="ECO:0000313" key="3">
    <source>
        <dbReference type="Proteomes" id="UP000015103"/>
    </source>
</evidence>
<feature type="compositionally biased region" description="Basic and acidic residues" evidence="1">
    <location>
        <begin position="660"/>
        <end position="670"/>
    </location>
</feature>
<feature type="region of interest" description="Disordered" evidence="1">
    <location>
        <begin position="26"/>
        <end position="55"/>
    </location>
</feature>
<feature type="compositionally biased region" description="Basic and acidic residues" evidence="1">
    <location>
        <begin position="238"/>
        <end position="250"/>
    </location>
</feature>
<organism evidence="2 3">
    <name type="scientific">Rhodnius prolixus</name>
    <name type="common">Triatomid bug</name>
    <dbReference type="NCBI Taxonomy" id="13249"/>
    <lineage>
        <taxon>Eukaryota</taxon>
        <taxon>Metazoa</taxon>
        <taxon>Ecdysozoa</taxon>
        <taxon>Arthropoda</taxon>
        <taxon>Hexapoda</taxon>
        <taxon>Insecta</taxon>
        <taxon>Pterygota</taxon>
        <taxon>Neoptera</taxon>
        <taxon>Paraneoptera</taxon>
        <taxon>Hemiptera</taxon>
        <taxon>Heteroptera</taxon>
        <taxon>Panheteroptera</taxon>
        <taxon>Cimicomorpha</taxon>
        <taxon>Reduviidae</taxon>
        <taxon>Triatominae</taxon>
        <taxon>Rhodnius</taxon>
    </lineage>
</organism>
<feature type="region of interest" description="Disordered" evidence="1">
    <location>
        <begin position="1115"/>
        <end position="1224"/>
    </location>
</feature>
<dbReference type="eggNOG" id="ENOG502S7QW">
    <property type="taxonomic scope" value="Eukaryota"/>
</dbReference>
<name>T1IA02_RHOPR</name>
<dbReference type="EnsemblMetazoa" id="RPRC013123-RA">
    <property type="protein sequence ID" value="RPRC013123-PA"/>
    <property type="gene ID" value="RPRC013123"/>
</dbReference>
<evidence type="ECO:0000256" key="1">
    <source>
        <dbReference type="SAM" id="MobiDB-lite"/>
    </source>
</evidence>
<keyword evidence="3" id="KW-1185">Reference proteome</keyword>
<dbReference type="VEuPathDB" id="VectorBase:RPRC013123"/>